<comment type="caution">
    <text evidence="11">The sequence shown here is derived from an EMBL/GenBank/DDBJ whole genome shotgun (WGS) entry which is preliminary data.</text>
</comment>
<feature type="transmembrane region" description="Helical" evidence="7">
    <location>
        <begin position="29"/>
        <end position="47"/>
    </location>
</feature>
<evidence type="ECO:0000256" key="6">
    <source>
        <dbReference type="ARBA" id="ARBA00023136"/>
    </source>
</evidence>
<evidence type="ECO:0000259" key="9">
    <source>
        <dbReference type="Pfam" id="PF07662"/>
    </source>
</evidence>
<feature type="transmembrane region" description="Helical" evidence="7">
    <location>
        <begin position="59"/>
        <end position="83"/>
    </location>
</feature>
<dbReference type="PANTHER" id="PTHR10590:SF13">
    <property type="entry name" value="NUCLEOSIDE PERMEASE NUPC"/>
    <property type="match status" value="1"/>
</dbReference>
<keyword evidence="12" id="KW-1185">Reference proteome</keyword>
<feature type="transmembrane region" description="Helical" evidence="7">
    <location>
        <begin position="192"/>
        <end position="214"/>
    </location>
</feature>
<dbReference type="GO" id="GO:0005337">
    <property type="term" value="F:nucleoside transmembrane transporter activity"/>
    <property type="evidence" value="ECO:0007669"/>
    <property type="project" value="InterPro"/>
</dbReference>
<reference evidence="11 12" key="1">
    <citation type="submission" date="2019-03" db="EMBL/GenBank/DDBJ databases">
        <title>Genomic Encyclopedia of Type Strains, Phase IV (KMG-IV): sequencing the most valuable type-strain genomes for metagenomic binning, comparative biology and taxonomic classification.</title>
        <authorList>
            <person name="Goeker M."/>
        </authorList>
    </citation>
    <scope>NUCLEOTIDE SEQUENCE [LARGE SCALE GENOMIC DNA]</scope>
    <source>
        <strain evidence="11 12">DSM 28697</strain>
    </source>
</reference>
<dbReference type="GO" id="GO:0015293">
    <property type="term" value="F:symporter activity"/>
    <property type="evidence" value="ECO:0007669"/>
    <property type="project" value="TreeGrafter"/>
</dbReference>
<dbReference type="Proteomes" id="UP000295632">
    <property type="component" value="Unassembled WGS sequence"/>
</dbReference>
<proteinExistence type="inferred from homology"/>
<keyword evidence="6 7" id="KW-0472">Membrane</keyword>
<dbReference type="InterPro" id="IPR002668">
    <property type="entry name" value="CNT_N_dom"/>
</dbReference>
<feature type="domain" description="Nucleoside transporter/FeoB GTPase Gate" evidence="10">
    <location>
        <begin position="90"/>
        <end position="187"/>
    </location>
</feature>
<dbReference type="Pfam" id="PF01773">
    <property type="entry name" value="Nucleos_tra2_N"/>
    <property type="match status" value="1"/>
</dbReference>
<dbReference type="PANTHER" id="PTHR10590">
    <property type="entry name" value="SODIUM/NUCLEOSIDE COTRANSPORTER"/>
    <property type="match status" value="1"/>
</dbReference>
<feature type="domain" description="Concentrative nucleoside transporter C-terminal" evidence="9">
    <location>
        <begin position="192"/>
        <end position="393"/>
    </location>
</feature>
<evidence type="ECO:0000256" key="5">
    <source>
        <dbReference type="ARBA" id="ARBA00022989"/>
    </source>
</evidence>
<keyword evidence="5 7" id="KW-1133">Transmembrane helix</keyword>
<gene>
    <name evidence="11" type="ORF">EV213_10210</name>
</gene>
<evidence type="ECO:0000256" key="1">
    <source>
        <dbReference type="ARBA" id="ARBA00004651"/>
    </source>
</evidence>
<keyword evidence="4 7" id="KW-0812">Transmembrane</keyword>
<evidence type="ECO:0000259" key="8">
    <source>
        <dbReference type="Pfam" id="PF01773"/>
    </source>
</evidence>
<dbReference type="EMBL" id="SNYJ01000002">
    <property type="protein sequence ID" value="TDQ41982.1"/>
    <property type="molecule type" value="Genomic_DNA"/>
</dbReference>
<dbReference type="OrthoDB" id="9766455at2"/>
<feature type="transmembrane region" description="Helical" evidence="7">
    <location>
        <begin position="336"/>
        <end position="357"/>
    </location>
</feature>
<dbReference type="GO" id="GO:0005886">
    <property type="term" value="C:plasma membrane"/>
    <property type="evidence" value="ECO:0007669"/>
    <property type="project" value="UniProtKB-SubCell"/>
</dbReference>
<feature type="transmembrane region" description="Helical" evidence="7">
    <location>
        <begin position="249"/>
        <end position="275"/>
    </location>
</feature>
<evidence type="ECO:0000256" key="2">
    <source>
        <dbReference type="ARBA" id="ARBA00009033"/>
    </source>
</evidence>
<dbReference type="InterPro" id="IPR008276">
    <property type="entry name" value="C_nuclsd_transpt"/>
</dbReference>
<name>A0A4R6U8C9_9BACI</name>
<evidence type="ECO:0000313" key="12">
    <source>
        <dbReference type="Proteomes" id="UP000295632"/>
    </source>
</evidence>
<feature type="transmembrane region" description="Helical" evidence="7">
    <location>
        <begin position="165"/>
        <end position="185"/>
    </location>
</feature>
<dbReference type="AlphaFoldDB" id="A0A4R6U8C9"/>
<organism evidence="11 12">
    <name type="scientific">Aureibacillus halotolerans</name>
    <dbReference type="NCBI Taxonomy" id="1508390"/>
    <lineage>
        <taxon>Bacteria</taxon>
        <taxon>Bacillati</taxon>
        <taxon>Bacillota</taxon>
        <taxon>Bacilli</taxon>
        <taxon>Bacillales</taxon>
        <taxon>Bacillaceae</taxon>
        <taxon>Aureibacillus</taxon>
    </lineage>
</organism>
<feature type="domain" description="Concentrative nucleoside transporter N-terminal" evidence="8">
    <location>
        <begin position="8"/>
        <end position="81"/>
    </location>
</feature>
<comment type="similarity">
    <text evidence="2">Belongs to the concentrative nucleoside transporter (CNT) (TC 2.A.41) family.</text>
</comment>
<comment type="subcellular location">
    <subcellularLocation>
        <location evidence="1">Cell membrane</location>
        <topology evidence="1">Multi-pass membrane protein</topology>
    </subcellularLocation>
</comment>
<evidence type="ECO:0000256" key="7">
    <source>
        <dbReference type="SAM" id="Phobius"/>
    </source>
</evidence>
<dbReference type="Pfam" id="PF07662">
    <property type="entry name" value="Nucleos_tra2_C"/>
    <property type="match status" value="1"/>
</dbReference>
<dbReference type="InterPro" id="IPR011642">
    <property type="entry name" value="Gate_dom"/>
</dbReference>
<feature type="transmembrane region" description="Helical" evidence="7">
    <location>
        <begin position="378"/>
        <end position="397"/>
    </location>
</feature>
<evidence type="ECO:0000256" key="3">
    <source>
        <dbReference type="ARBA" id="ARBA00022475"/>
    </source>
</evidence>
<dbReference type="RefSeq" id="WP_133578886.1">
    <property type="nucleotide sequence ID" value="NZ_SNYJ01000002.1"/>
</dbReference>
<evidence type="ECO:0000256" key="4">
    <source>
        <dbReference type="ARBA" id="ARBA00022692"/>
    </source>
</evidence>
<sequence>MQVLFFFIGLATVFLLAWAWSSNRKGVRYKSVLILLGLQLAITFILLQTDIGIQIISAIAAGFAEMIAIANTGTEFIFGDLYVNNPMAFVFNVLMPIIFVSVLVGILTYTRILPLIIKYVGLVLSKITGMGKLENYFAVASAFIGQSEVFLTAKPLLPTLPKQRLYTLCASAVSSVSLPIIAAFMAVLPPQYVVIAVVLNIFSALIISCIINPYKVEDEDDQLIVVEDEGEKKNLFQVISDSILDGGKIAVTVGVMVIGFVALINFINAIFTGIFTLSFQEFLGYVFSPIAFLLGFPTQDLVNAGTIMATKILSNEFVAQEALLGMIDNGVVSERTIGILTVYLISFANFSSIGIVTGAVKAMNSEKGDVVAGFGMKLLYGSVLASFLSAVIISLFIPY</sequence>
<feature type="transmembrane region" description="Helical" evidence="7">
    <location>
        <begin position="89"/>
        <end position="112"/>
    </location>
</feature>
<dbReference type="Pfam" id="PF07670">
    <property type="entry name" value="Gate"/>
    <property type="match status" value="1"/>
</dbReference>
<feature type="transmembrane region" description="Helical" evidence="7">
    <location>
        <begin position="282"/>
        <end position="298"/>
    </location>
</feature>
<protein>
    <submittedName>
        <fullName evidence="11">Nucleoside transport protein</fullName>
    </submittedName>
</protein>
<keyword evidence="3" id="KW-1003">Cell membrane</keyword>
<dbReference type="InterPro" id="IPR011657">
    <property type="entry name" value="CNT_C_dom"/>
</dbReference>
<evidence type="ECO:0000259" key="10">
    <source>
        <dbReference type="Pfam" id="PF07670"/>
    </source>
</evidence>
<evidence type="ECO:0000313" key="11">
    <source>
        <dbReference type="EMBL" id="TDQ41982.1"/>
    </source>
</evidence>
<accession>A0A4R6U8C9</accession>